<reference evidence="1" key="1">
    <citation type="submission" date="2022-03" db="EMBL/GenBank/DDBJ databases">
        <authorList>
            <person name="Lindestad O."/>
        </authorList>
    </citation>
    <scope>NUCLEOTIDE SEQUENCE</scope>
</reference>
<dbReference type="Proteomes" id="UP000838756">
    <property type="component" value="Unassembled WGS sequence"/>
</dbReference>
<sequence length="118" mass="13897">MFTFIRSISCLLIYNVDILQTSKVLRRPILERTSHLAVINHFPLMFIYKILAASRDLAVAKLFVTELSRPLEPTMTVTAQRFSDQVWGIQRRHQLVDRYCTDRRFSQKSSREMLRPTP</sequence>
<proteinExistence type="predicted"/>
<evidence type="ECO:0000313" key="1">
    <source>
        <dbReference type="EMBL" id="CAH2267650.1"/>
    </source>
</evidence>
<protein>
    <submittedName>
        <fullName evidence="1">Jg15259 protein</fullName>
    </submittedName>
</protein>
<evidence type="ECO:0000313" key="2">
    <source>
        <dbReference type="Proteomes" id="UP000838756"/>
    </source>
</evidence>
<organism evidence="1 2">
    <name type="scientific">Pararge aegeria aegeria</name>
    <dbReference type="NCBI Taxonomy" id="348720"/>
    <lineage>
        <taxon>Eukaryota</taxon>
        <taxon>Metazoa</taxon>
        <taxon>Ecdysozoa</taxon>
        <taxon>Arthropoda</taxon>
        <taxon>Hexapoda</taxon>
        <taxon>Insecta</taxon>
        <taxon>Pterygota</taxon>
        <taxon>Neoptera</taxon>
        <taxon>Endopterygota</taxon>
        <taxon>Lepidoptera</taxon>
        <taxon>Glossata</taxon>
        <taxon>Ditrysia</taxon>
        <taxon>Papilionoidea</taxon>
        <taxon>Nymphalidae</taxon>
        <taxon>Satyrinae</taxon>
        <taxon>Satyrini</taxon>
        <taxon>Parargina</taxon>
        <taxon>Pararge</taxon>
    </lineage>
</organism>
<dbReference type="AlphaFoldDB" id="A0A8S4SHG9"/>
<accession>A0A8S4SHG9</accession>
<keyword evidence="2" id="KW-1185">Reference proteome</keyword>
<name>A0A8S4SHG9_9NEOP</name>
<gene>
    <name evidence="1" type="primary">jg15259</name>
    <name evidence="1" type="ORF">PAEG_LOCUS26150</name>
</gene>
<dbReference type="EMBL" id="CAKXAJ010026373">
    <property type="protein sequence ID" value="CAH2267650.1"/>
    <property type="molecule type" value="Genomic_DNA"/>
</dbReference>
<comment type="caution">
    <text evidence="1">The sequence shown here is derived from an EMBL/GenBank/DDBJ whole genome shotgun (WGS) entry which is preliminary data.</text>
</comment>